<dbReference type="EMBL" id="FNHZ01000007">
    <property type="protein sequence ID" value="SDN15025.1"/>
    <property type="molecule type" value="Genomic_DNA"/>
</dbReference>
<evidence type="ECO:0000259" key="2">
    <source>
        <dbReference type="Pfam" id="PF00669"/>
    </source>
</evidence>
<dbReference type="AlphaFoldDB" id="A0A1G9Z277"/>
<dbReference type="InterPro" id="IPR001029">
    <property type="entry name" value="Flagellin_N"/>
</dbReference>
<keyword evidence="4" id="KW-1185">Reference proteome</keyword>
<organism evidence="3 4">
    <name type="scientific">Lachnospira pectinoschiza</name>
    <dbReference type="NCBI Taxonomy" id="28052"/>
    <lineage>
        <taxon>Bacteria</taxon>
        <taxon>Bacillati</taxon>
        <taxon>Bacillota</taxon>
        <taxon>Clostridia</taxon>
        <taxon>Lachnospirales</taxon>
        <taxon>Lachnospiraceae</taxon>
        <taxon>Lachnospira</taxon>
    </lineage>
</organism>
<evidence type="ECO:0000313" key="4">
    <source>
        <dbReference type="Proteomes" id="UP000187651"/>
    </source>
</evidence>
<dbReference type="InterPro" id="IPR001492">
    <property type="entry name" value="Flagellin"/>
</dbReference>
<dbReference type="Gene3D" id="1.20.1330.10">
    <property type="entry name" value="f41 fragment of flagellin, N-terminal domain"/>
    <property type="match status" value="1"/>
</dbReference>
<dbReference type="SUPFAM" id="SSF64518">
    <property type="entry name" value="Phase 1 flagellin"/>
    <property type="match status" value="1"/>
</dbReference>
<dbReference type="Proteomes" id="UP000187651">
    <property type="component" value="Unassembled WGS sequence"/>
</dbReference>
<feature type="domain" description="Flagellin N-terminal" evidence="2">
    <location>
        <begin position="9"/>
        <end position="126"/>
    </location>
</feature>
<keyword evidence="3" id="KW-0282">Flagellum</keyword>
<sequence>MSGVSSVTSSSNYYSSIASGVSLQSAADGAAELAISEAAEAQVNSYDVGSSNVESAVSVLNIEDAALESITDYLQQIRELSIQASNDTLSSTEKAAIQEEINQLKEGITDIADTTNYNGISLLDGSEDDLNVATDGNGSTATVSTYNSTLEALGIADYDVTGDFDISDIDAALETVSSMRSETGATTNSMSHITAYNSMASYNQSRVLSQLQDTDYSEAVSEMKKQAVLDTYKLMMQKKQQEDEKEKANIVFQ</sequence>
<keyword evidence="3" id="KW-0966">Cell projection</keyword>
<dbReference type="GO" id="GO:0005198">
    <property type="term" value="F:structural molecule activity"/>
    <property type="evidence" value="ECO:0007669"/>
    <property type="project" value="InterPro"/>
</dbReference>
<dbReference type="RefSeq" id="WP_074522001.1">
    <property type="nucleotide sequence ID" value="NZ_FNHZ01000007.1"/>
</dbReference>
<keyword evidence="3" id="KW-0969">Cilium</keyword>
<evidence type="ECO:0000256" key="1">
    <source>
        <dbReference type="ARBA" id="ARBA00020110"/>
    </source>
</evidence>
<gene>
    <name evidence="3" type="ORF">SAMN05216544_1978</name>
</gene>
<dbReference type="GO" id="GO:0009288">
    <property type="term" value="C:bacterial-type flagellum"/>
    <property type="evidence" value="ECO:0007669"/>
    <property type="project" value="InterPro"/>
</dbReference>
<name>A0A1G9Z277_9FIRM</name>
<reference evidence="4" key="1">
    <citation type="submission" date="2016-10" db="EMBL/GenBank/DDBJ databases">
        <authorList>
            <person name="Varghese N."/>
            <person name="Submissions S."/>
        </authorList>
    </citation>
    <scope>NUCLEOTIDE SEQUENCE [LARGE SCALE GENOMIC DNA]</scope>
    <source>
        <strain evidence="4">M83</strain>
    </source>
</reference>
<dbReference type="PANTHER" id="PTHR42792:SF2">
    <property type="entry name" value="FLAGELLIN"/>
    <property type="match status" value="1"/>
</dbReference>
<proteinExistence type="predicted"/>
<dbReference type="PANTHER" id="PTHR42792">
    <property type="entry name" value="FLAGELLIN"/>
    <property type="match status" value="1"/>
</dbReference>
<evidence type="ECO:0000313" key="3">
    <source>
        <dbReference type="EMBL" id="SDN15025.1"/>
    </source>
</evidence>
<dbReference type="PRINTS" id="PR00207">
    <property type="entry name" value="FLAGELLIN"/>
</dbReference>
<protein>
    <recommendedName>
        <fullName evidence="1">Flagellin</fullName>
    </recommendedName>
</protein>
<dbReference type="OrthoDB" id="9781172at2"/>
<dbReference type="Pfam" id="PF00669">
    <property type="entry name" value="Flagellin_N"/>
    <property type="match status" value="1"/>
</dbReference>
<accession>A0A1G9Z277</accession>